<gene>
    <name evidence="3" type="ORF">CVO76_16930</name>
</gene>
<dbReference type="InterPro" id="IPR000551">
    <property type="entry name" value="MerR-type_HTH_dom"/>
</dbReference>
<dbReference type="GO" id="GO:0003700">
    <property type="term" value="F:DNA-binding transcription factor activity"/>
    <property type="evidence" value="ECO:0007669"/>
    <property type="project" value="InterPro"/>
</dbReference>
<evidence type="ECO:0000256" key="1">
    <source>
        <dbReference type="ARBA" id="ARBA00023125"/>
    </source>
</evidence>
<organism evidence="3 4">
    <name type="scientific">Arthrobacter agilis</name>
    <dbReference type="NCBI Taxonomy" id="37921"/>
    <lineage>
        <taxon>Bacteria</taxon>
        <taxon>Bacillati</taxon>
        <taxon>Actinomycetota</taxon>
        <taxon>Actinomycetes</taxon>
        <taxon>Micrococcales</taxon>
        <taxon>Micrococcaceae</taxon>
        <taxon>Arthrobacter</taxon>
    </lineage>
</organism>
<dbReference type="PANTHER" id="PTHR30204:SF98">
    <property type="entry name" value="HTH-TYPE TRANSCRIPTIONAL REGULATOR ADHR"/>
    <property type="match status" value="1"/>
</dbReference>
<evidence type="ECO:0000313" key="3">
    <source>
        <dbReference type="EMBL" id="AUZ89128.1"/>
    </source>
</evidence>
<name>A0A2L0UIW5_9MICC</name>
<dbReference type="EMBL" id="CP024915">
    <property type="protein sequence ID" value="AUZ89128.1"/>
    <property type="molecule type" value="Genomic_DNA"/>
</dbReference>
<dbReference type="Pfam" id="PF13411">
    <property type="entry name" value="MerR_1"/>
    <property type="match status" value="1"/>
</dbReference>
<dbReference type="SMART" id="SM00422">
    <property type="entry name" value="HTH_MERR"/>
    <property type="match status" value="1"/>
</dbReference>
<reference evidence="3 4" key="1">
    <citation type="submission" date="2017-11" db="EMBL/GenBank/DDBJ databases">
        <title>Draft genome of Arthrobacter agilis strain UMCV2, a plant growth-promoting rhizobacterium and biocontrol capacity of phytopathogenic fungi.</title>
        <authorList>
            <person name="Martinez-Camara R."/>
            <person name="Santoyo G."/>
            <person name="Moreno-Hagelsieb G."/>
            <person name="Valencia-Cantero E."/>
        </authorList>
    </citation>
    <scope>NUCLEOTIDE SEQUENCE [LARGE SCALE GENOMIC DNA]</scope>
    <source>
        <strain evidence="3 4">UMCV2</strain>
    </source>
</reference>
<dbReference type="Gene3D" id="1.10.1660.10">
    <property type="match status" value="1"/>
</dbReference>
<protein>
    <submittedName>
        <fullName evidence="3">MerR family transcriptional regulator</fullName>
    </submittedName>
</protein>
<accession>A0A2L0UIW5</accession>
<sequence length="170" mass="18919">MWCMPPISAAHANTTTAARRYSVTTDARTRARTELRTITGADNREDTHEPLTIRAAAEILGISVDTIRYYEKEGIAPAPGRSSNGWRLYDQAAMSWLAGVIMLRGTGMNVQEMKEYAAAYRAGANDEERLSLLEQHHAVVLERLAETTRHLRALEHKITAYKTALHGNQG</sequence>
<dbReference type="PANTHER" id="PTHR30204">
    <property type="entry name" value="REDOX-CYCLING DRUG-SENSING TRANSCRIPTIONAL ACTIVATOR SOXR"/>
    <property type="match status" value="1"/>
</dbReference>
<keyword evidence="1" id="KW-0238">DNA-binding</keyword>
<feature type="domain" description="HTH merR-type" evidence="2">
    <location>
        <begin position="50"/>
        <end position="119"/>
    </location>
</feature>
<dbReference type="InterPro" id="IPR009061">
    <property type="entry name" value="DNA-bd_dom_put_sf"/>
</dbReference>
<dbReference type="InterPro" id="IPR047057">
    <property type="entry name" value="MerR_fam"/>
</dbReference>
<dbReference type="SUPFAM" id="SSF46955">
    <property type="entry name" value="Putative DNA-binding domain"/>
    <property type="match status" value="1"/>
</dbReference>
<dbReference type="PROSITE" id="PS50937">
    <property type="entry name" value="HTH_MERR_2"/>
    <property type="match status" value="1"/>
</dbReference>
<dbReference type="GO" id="GO:0003677">
    <property type="term" value="F:DNA binding"/>
    <property type="evidence" value="ECO:0007669"/>
    <property type="project" value="UniProtKB-KW"/>
</dbReference>
<dbReference type="CDD" id="cd01109">
    <property type="entry name" value="HTH_YyaN"/>
    <property type="match status" value="1"/>
</dbReference>
<dbReference type="AlphaFoldDB" id="A0A2L0UIW5"/>
<evidence type="ECO:0000259" key="2">
    <source>
        <dbReference type="PROSITE" id="PS50937"/>
    </source>
</evidence>
<dbReference type="Proteomes" id="UP000239187">
    <property type="component" value="Chromosome"/>
</dbReference>
<evidence type="ECO:0000313" key="4">
    <source>
        <dbReference type="Proteomes" id="UP000239187"/>
    </source>
</evidence>
<proteinExistence type="predicted"/>